<organism evidence="2 3">
    <name type="scientific">Heyndrickxia oleronia</name>
    <dbReference type="NCBI Taxonomy" id="38875"/>
    <lineage>
        <taxon>Bacteria</taxon>
        <taxon>Bacillati</taxon>
        <taxon>Bacillota</taxon>
        <taxon>Bacilli</taxon>
        <taxon>Bacillales</taxon>
        <taxon>Bacillaceae</taxon>
        <taxon>Heyndrickxia</taxon>
    </lineage>
</organism>
<accession>A0A8E2I731</accession>
<proteinExistence type="predicted"/>
<gene>
    <name evidence="2" type="ORF">BWZ43_13315</name>
</gene>
<dbReference type="RefSeq" id="WP_058004490.1">
    <property type="nucleotide sequence ID" value="NZ_CP065424.1"/>
</dbReference>
<dbReference type="InterPro" id="IPR011426">
    <property type="entry name" value="CamS"/>
</dbReference>
<feature type="chain" id="PRO_5038357763" description="CamS family sex pheromone protein" evidence="1">
    <location>
        <begin position="22"/>
        <end position="388"/>
    </location>
</feature>
<protein>
    <recommendedName>
        <fullName evidence="4">CamS family sex pheromone protein</fullName>
    </recommendedName>
</protein>
<evidence type="ECO:0000313" key="3">
    <source>
        <dbReference type="Proteomes" id="UP000189761"/>
    </source>
</evidence>
<dbReference type="Proteomes" id="UP000189761">
    <property type="component" value="Unassembled WGS sequence"/>
</dbReference>
<keyword evidence="3" id="KW-1185">Reference proteome</keyword>
<feature type="signal peptide" evidence="1">
    <location>
        <begin position="1"/>
        <end position="21"/>
    </location>
</feature>
<dbReference type="PIRSF" id="PIRSF012509">
    <property type="entry name" value="CamS"/>
    <property type="match status" value="1"/>
</dbReference>
<dbReference type="CDD" id="cd13441">
    <property type="entry name" value="CamS_repeat_1"/>
    <property type="match status" value="1"/>
</dbReference>
<sequence length="388" mass="44406">MKKWLPVCATVMLLLAGCAPKFDTESKIVQDKNNKKESAIIPNYQVSDQYYRTILPFEPSKARGRIVSNLNTRYDIQEFETGLMRVAQKTFSPDTYLFQEGQYLDKDTVDAWLNRKYTPSQLKEKKMTEAENLGLNPANDEKGTVEEQNEKNPIYLAHILEHDYLVKDKEGKVSLGGVVIGLALNTVHYYQKEQYGAVYEEDIHEKTESEGKKIAEEVVKRLRNMDGLKEVPITVALFKQKSKSSVVPGNFVSYTEVGKGSASIGDWKKIDEKYYLFPDDETKKDYRDDANTFDKFKQDVEEYFPNYNGVIGRGLYKDKQLNQLSIEIPIQFYGEAEVIGFTQYITGLVINTFPDYVSLEINVTSVNGPKAIIVRNPGEKEPFVHIYQ</sequence>
<evidence type="ECO:0000256" key="1">
    <source>
        <dbReference type="SAM" id="SignalP"/>
    </source>
</evidence>
<dbReference type="AlphaFoldDB" id="A0A8E2I731"/>
<dbReference type="PROSITE" id="PS51257">
    <property type="entry name" value="PROKAR_LIPOPROTEIN"/>
    <property type="match status" value="1"/>
</dbReference>
<evidence type="ECO:0000313" key="2">
    <source>
        <dbReference type="EMBL" id="OOP67916.1"/>
    </source>
</evidence>
<evidence type="ECO:0008006" key="4">
    <source>
        <dbReference type="Google" id="ProtNLM"/>
    </source>
</evidence>
<comment type="caution">
    <text evidence="2">The sequence shown here is derived from an EMBL/GenBank/DDBJ whole genome shotgun (WGS) entry which is preliminary data.</text>
</comment>
<keyword evidence="1" id="KW-0732">Signal</keyword>
<dbReference type="CDD" id="cd13440">
    <property type="entry name" value="CamS_repeat_2"/>
    <property type="match status" value="1"/>
</dbReference>
<dbReference type="EMBL" id="MTLA01000148">
    <property type="protein sequence ID" value="OOP67916.1"/>
    <property type="molecule type" value="Genomic_DNA"/>
</dbReference>
<dbReference type="Pfam" id="PF07537">
    <property type="entry name" value="CamS"/>
    <property type="match status" value="1"/>
</dbReference>
<reference evidence="2 3" key="1">
    <citation type="submission" date="2017-01" db="EMBL/GenBank/DDBJ databases">
        <title>Draft genome sequence of Bacillus oleronius.</title>
        <authorList>
            <person name="Allam M."/>
        </authorList>
    </citation>
    <scope>NUCLEOTIDE SEQUENCE [LARGE SCALE GENOMIC DNA]</scope>
    <source>
        <strain evidence="2 3">DSM 9356</strain>
    </source>
</reference>
<dbReference type="Gene3D" id="3.10.570.10">
    <property type="entry name" value="sex pheromone staph- cam373 precursor domain"/>
    <property type="match status" value="1"/>
</dbReference>
<name>A0A8E2I731_9BACI</name>